<organism evidence="3 4">
    <name type="scientific">Acropora cervicornis</name>
    <name type="common">Staghorn coral</name>
    <dbReference type="NCBI Taxonomy" id="6130"/>
    <lineage>
        <taxon>Eukaryota</taxon>
        <taxon>Metazoa</taxon>
        <taxon>Cnidaria</taxon>
        <taxon>Anthozoa</taxon>
        <taxon>Hexacorallia</taxon>
        <taxon>Scleractinia</taxon>
        <taxon>Astrocoeniina</taxon>
        <taxon>Acroporidae</taxon>
        <taxon>Acropora</taxon>
    </lineage>
</organism>
<evidence type="ECO:0000313" key="3">
    <source>
        <dbReference type="EMBL" id="KAK2546896.1"/>
    </source>
</evidence>
<evidence type="ECO:0000256" key="1">
    <source>
        <dbReference type="SAM" id="MobiDB-lite"/>
    </source>
</evidence>
<feature type="compositionally biased region" description="Basic and acidic residues" evidence="1">
    <location>
        <begin position="389"/>
        <end position="400"/>
    </location>
</feature>
<reference evidence="3" key="2">
    <citation type="journal article" date="2023" name="Science">
        <title>Genomic signatures of disease resistance in endangered staghorn corals.</title>
        <authorList>
            <person name="Vollmer S.V."/>
            <person name="Selwyn J.D."/>
            <person name="Despard B.A."/>
            <person name="Roesel C.L."/>
        </authorList>
    </citation>
    <scope>NUCLEOTIDE SEQUENCE</scope>
    <source>
        <strain evidence="3">K2</strain>
    </source>
</reference>
<feature type="region of interest" description="Disordered" evidence="1">
    <location>
        <begin position="487"/>
        <end position="511"/>
    </location>
</feature>
<dbReference type="PROSITE" id="PS50017">
    <property type="entry name" value="DEATH_DOMAIN"/>
    <property type="match status" value="1"/>
</dbReference>
<protein>
    <recommendedName>
        <fullName evidence="2">Death domain-containing protein</fullName>
    </recommendedName>
</protein>
<keyword evidence="4" id="KW-1185">Reference proteome</keyword>
<feature type="compositionally biased region" description="Acidic residues" evidence="1">
    <location>
        <begin position="291"/>
        <end position="300"/>
    </location>
</feature>
<feature type="compositionally biased region" description="Polar residues" evidence="1">
    <location>
        <begin position="360"/>
        <end position="385"/>
    </location>
</feature>
<accession>A0AAD9PPY8</accession>
<evidence type="ECO:0000313" key="4">
    <source>
        <dbReference type="Proteomes" id="UP001249851"/>
    </source>
</evidence>
<dbReference type="GO" id="GO:0007165">
    <property type="term" value="P:signal transduction"/>
    <property type="evidence" value="ECO:0007669"/>
    <property type="project" value="InterPro"/>
</dbReference>
<feature type="compositionally biased region" description="Polar residues" evidence="1">
    <location>
        <begin position="502"/>
        <end position="511"/>
    </location>
</feature>
<feature type="compositionally biased region" description="Basic and acidic residues" evidence="1">
    <location>
        <begin position="411"/>
        <end position="424"/>
    </location>
</feature>
<proteinExistence type="predicted"/>
<feature type="compositionally biased region" description="Polar residues" evidence="1">
    <location>
        <begin position="304"/>
        <end position="322"/>
    </location>
</feature>
<dbReference type="AlphaFoldDB" id="A0AAD9PPY8"/>
<gene>
    <name evidence="3" type="ORF">P5673_033362</name>
</gene>
<dbReference type="Gene3D" id="1.10.533.10">
    <property type="entry name" value="Death Domain, Fas"/>
    <property type="match status" value="2"/>
</dbReference>
<evidence type="ECO:0000259" key="2">
    <source>
        <dbReference type="PROSITE" id="PS50017"/>
    </source>
</evidence>
<comment type="caution">
    <text evidence="3">The sequence shown here is derived from an EMBL/GenBank/DDBJ whole genome shotgun (WGS) entry which is preliminary data.</text>
</comment>
<sequence length="838" mass="93067">MAQTNVAISIGMISELLPNGLGKSIIGSGCIVKLNVKGEETAISLITTTQVITKNHLLSTEYSIFVEFLDLKKRKLVIVNLDNAADVVQVLPGRVLESTGQTFKETSFLVIPLEKLVSGNVFTKFVRGLFHPLSRDSLKRRYLTCRREDDETLKQEISSREILCHVMWDRKNNEVTTEPHCLEFVGYESREFGLTPPLYNNRWDYAFKKIKDFSSEQRPRGAPLFNKEGEFLGMIAFEESGERRLIPLFLPTVETLTSESGNDSLSDANVEVTGQLKGSTEMPHTVMSGSDDIEGNDIEDGKENQNGASQNNNPSQQHGVGSQENNLTYSVIQGSGTSVSSPLQLKGSSSEIPQVFPTAIENSSDGNSLQSEQLEPQPVNEQIPSGESAKVDDPSSHESAPDVDTSLDNLALHEDRISDESSKDCEEETLELPDHLQQQSTFNSDGTSTEKFHGDDQPDQQIDSPCKNIATGQQIRPALLMQNSYCDDREERPDNGEGGYQETGSPTPFQLPTRTGCQGDPGTQQARVPFVQPDDLVKDVIVSNTSAMDIIALHLDRSVHPGNKDVPVVQRWEHLADEFEVPNLTKKKCGNLSTTLSPSERMFQHLRMNNHSLPIADLKKKLEAVDRKDVVEELNKYSSLSSDDATVTDLWENHFSALSTVCIMLDDVDCPYDYKHLASQLGISGSTLRTFKYGDSSESPSMVVLKILETKKPKLSIDYMVVALTGLGLKTIAEELKSQPSGTIQTLLDDLEGSEAITALLDENDSYWFKFGQKFGIDRVTLDSLRPDPIKSPAKAIINFIVSRDPDLRIRKFMESLNKIEHNKLIEKLKTMLHISLI</sequence>
<dbReference type="EMBL" id="JARQWQ010000246">
    <property type="protein sequence ID" value="KAK2546896.1"/>
    <property type="molecule type" value="Genomic_DNA"/>
</dbReference>
<dbReference type="InterPro" id="IPR000488">
    <property type="entry name" value="Death_dom"/>
</dbReference>
<reference evidence="3" key="1">
    <citation type="journal article" date="2023" name="G3 (Bethesda)">
        <title>Whole genome assembly and annotation of the endangered Caribbean coral Acropora cervicornis.</title>
        <authorList>
            <person name="Selwyn J.D."/>
            <person name="Vollmer S.V."/>
        </authorList>
    </citation>
    <scope>NUCLEOTIDE SEQUENCE</scope>
    <source>
        <strain evidence="3">K2</strain>
    </source>
</reference>
<dbReference type="Proteomes" id="UP001249851">
    <property type="component" value="Unassembled WGS sequence"/>
</dbReference>
<feature type="compositionally biased region" description="Polar residues" evidence="1">
    <location>
        <begin position="436"/>
        <end position="447"/>
    </location>
</feature>
<feature type="domain" description="Death" evidence="2">
    <location>
        <begin position="768"/>
        <end position="833"/>
    </location>
</feature>
<dbReference type="SUPFAM" id="SSF47986">
    <property type="entry name" value="DEATH domain"/>
    <property type="match status" value="1"/>
</dbReference>
<name>A0AAD9PPY8_ACRCE</name>
<dbReference type="InterPro" id="IPR011029">
    <property type="entry name" value="DEATH-like_dom_sf"/>
</dbReference>
<feature type="region of interest" description="Disordered" evidence="1">
    <location>
        <begin position="274"/>
        <end position="322"/>
    </location>
</feature>
<feature type="region of interest" description="Disordered" evidence="1">
    <location>
        <begin position="359"/>
        <end position="464"/>
    </location>
</feature>